<keyword evidence="4" id="KW-0804">Transcription</keyword>
<dbReference type="Gene3D" id="3.40.190.290">
    <property type="match status" value="1"/>
</dbReference>
<evidence type="ECO:0000259" key="5">
    <source>
        <dbReference type="PROSITE" id="PS50931"/>
    </source>
</evidence>
<keyword evidence="7" id="KW-1185">Reference proteome</keyword>
<dbReference type="InterPro" id="IPR050950">
    <property type="entry name" value="HTH-type_LysR_regulators"/>
</dbReference>
<evidence type="ECO:0000313" key="6">
    <source>
        <dbReference type="EMBL" id="MEF3366434.1"/>
    </source>
</evidence>
<gene>
    <name evidence="6" type="ORF">V3H18_07795</name>
</gene>
<protein>
    <submittedName>
        <fullName evidence="6">LysR family transcriptional regulator</fullName>
    </submittedName>
</protein>
<evidence type="ECO:0000256" key="1">
    <source>
        <dbReference type="ARBA" id="ARBA00009437"/>
    </source>
</evidence>
<dbReference type="InterPro" id="IPR000847">
    <property type="entry name" value="LysR_HTH_N"/>
</dbReference>
<evidence type="ECO:0000256" key="3">
    <source>
        <dbReference type="ARBA" id="ARBA00023125"/>
    </source>
</evidence>
<dbReference type="PROSITE" id="PS50931">
    <property type="entry name" value="HTH_LYSR"/>
    <property type="match status" value="1"/>
</dbReference>
<dbReference type="PANTHER" id="PTHR30419:SF31">
    <property type="entry name" value="BLR3139 PROTEIN"/>
    <property type="match status" value="1"/>
</dbReference>
<proteinExistence type="inferred from homology"/>
<feature type="domain" description="HTH lysR-type" evidence="5">
    <location>
        <begin position="1"/>
        <end position="58"/>
    </location>
</feature>
<dbReference type="InterPro" id="IPR036388">
    <property type="entry name" value="WH-like_DNA-bd_sf"/>
</dbReference>
<keyword evidence="2" id="KW-0805">Transcription regulation</keyword>
<comment type="similarity">
    <text evidence="1">Belongs to the LysR transcriptional regulatory family.</text>
</comment>
<accession>A0ABU7XGC2</accession>
<dbReference type="Pfam" id="PF03466">
    <property type="entry name" value="LysR_substrate"/>
    <property type="match status" value="1"/>
</dbReference>
<evidence type="ECO:0000256" key="2">
    <source>
        <dbReference type="ARBA" id="ARBA00023015"/>
    </source>
</evidence>
<sequence length="305" mass="33879">MLMRHFSYFVTLAREKHFARTAAVCNITQPTLSVAIRKLEDYLQVRLIVRGQRFVGLTPEGEKALAWAQQILIDYDSMREEVASFRHGLTGTLRLGVIPAAMPAVAFLTAPIAAEHPAVSIDIQSMTSRMIQRGLDAFELDGGVTYLENEPLENVRSATLYEERYVFVARRTKAREKARSIAWTDAAKEKLCLLSRDMQNRRILDNLAKSIGVAIQPAIVCNSFLGVCSHLRCADYASIVPHTFFNVFGAAADLVWLDLVRPAHSQKIGLVVTDREPASPLATALLKAASAMKLERDFGKPLTTH</sequence>
<dbReference type="InterPro" id="IPR005119">
    <property type="entry name" value="LysR_subst-bd"/>
</dbReference>
<reference evidence="6 7" key="1">
    <citation type="submission" date="2024-02" db="EMBL/GenBank/DDBJ databases">
        <authorList>
            <person name="Grouzdev D."/>
        </authorList>
    </citation>
    <scope>NUCLEOTIDE SEQUENCE [LARGE SCALE GENOMIC DNA]</scope>
    <source>
        <strain evidence="6 7">9N</strain>
    </source>
</reference>
<dbReference type="RefSeq" id="WP_332081445.1">
    <property type="nucleotide sequence ID" value="NZ_JAZHYN010000017.1"/>
</dbReference>
<dbReference type="InterPro" id="IPR036390">
    <property type="entry name" value="WH_DNA-bd_sf"/>
</dbReference>
<dbReference type="CDD" id="cd05466">
    <property type="entry name" value="PBP2_LTTR_substrate"/>
    <property type="match status" value="1"/>
</dbReference>
<evidence type="ECO:0000256" key="4">
    <source>
        <dbReference type="ARBA" id="ARBA00023163"/>
    </source>
</evidence>
<evidence type="ECO:0000313" key="7">
    <source>
        <dbReference type="Proteomes" id="UP001350748"/>
    </source>
</evidence>
<dbReference type="Gene3D" id="1.10.10.10">
    <property type="entry name" value="Winged helix-like DNA-binding domain superfamily/Winged helix DNA-binding domain"/>
    <property type="match status" value="1"/>
</dbReference>
<organism evidence="6 7">
    <name type="scientific">Methylocystis borbori</name>
    <dbReference type="NCBI Taxonomy" id="3118750"/>
    <lineage>
        <taxon>Bacteria</taxon>
        <taxon>Pseudomonadati</taxon>
        <taxon>Pseudomonadota</taxon>
        <taxon>Alphaproteobacteria</taxon>
        <taxon>Hyphomicrobiales</taxon>
        <taxon>Methylocystaceae</taxon>
        <taxon>Methylocystis</taxon>
    </lineage>
</organism>
<dbReference type="PRINTS" id="PR00039">
    <property type="entry name" value="HTHLYSR"/>
</dbReference>
<dbReference type="SUPFAM" id="SSF46785">
    <property type="entry name" value="Winged helix' DNA-binding domain"/>
    <property type="match status" value="1"/>
</dbReference>
<dbReference type="Proteomes" id="UP001350748">
    <property type="component" value="Unassembled WGS sequence"/>
</dbReference>
<keyword evidence="3" id="KW-0238">DNA-binding</keyword>
<comment type="caution">
    <text evidence="6">The sequence shown here is derived from an EMBL/GenBank/DDBJ whole genome shotgun (WGS) entry which is preliminary data.</text>
</comment>
<dbReference type="EMBL" id="JAZHYN010000017">
    <property type="protein sequence ID" value="MEF3366434.1"/>
    <property type="molecule type" value="Genomic_DNA"/>
</dbReference>
<name>A0ABU7XGC2_9HYPH</name>
<dbReference type="SUPFAM" id="SSF53850">
    <property type="entry name" value="Periplasmic binding protein-like II"/>
    <property type="match status" value="1"/>
</dbReference>
<dbReference type="PANTHER" id="PTHR30419">
    <property type="entry name" value="HTH-TYPE TRANSCRIPTIONAL REGULATOR YBHD"/>
    <property type="match status" value="1"/>
</dbReference>
<dbReference type="Pfam" id="PF00126">
    <property type="entry name" value="HTH_1"/>
    <property type="match status" value="1"/>
</dbReference>